<evidence type="ECO:0000313" key="1">
    <source>
        <dbReference type="EMBL" id="EMF82154.1"/>
    </source>
</evidence>
<dbReference type="Proteomes" id="UP000011770">
    <property type="component" value="Unassembled WGS sequence"/>
</dbReference>
<dbReference type="AlphaFoldDB" id="M3G836"/>
<comment type="caution">
    <text evidence="1">The sequence shown here is derived from an EMBL/GenBank/DDBJ whole genome shotgun (WGS) entry which is preliminary data.</text>
</comment>
<reference evidence="1 2" key="1">
    <citation type="submission" date="2013-01" db="EMBL/GenBank/DDBJ databases">
        <authorList>
            <person name="Harkins D.M."/>
            <person name="Durkin A.S."/>
            <person name="Brinkac L.M."/>
            <person name="Haft D.H."/>
            <person name="Selengut J.D."/>
            <person name="Sanka R."/>
            <person name="DePew J."/>
            <person name="Purushe J."/>
            <person name="Tulsiani S.M."/>
            <person name="Graham G.C."/>
            <person name="Burns M.-A."/>
            <person name="Dohnt M.F."/>
            <person name="Smythe L.D."/>
            <person name="McKay D.B."/>
            <person name="Craig S.B."/>
            <person name="Vinetz J.M."/>
            <person name="Sutton G.G."/>
            <person name="Nierman W.C."/>
            <person name="Fouts D.E."/>
        </authorList>
    </citation>
    <scope>NUCLEOTIDE SEQUENCE [LARGE SCALE GENOMIC DNA]</scope>
    <source>
        <strain evidence="1 2">LT2116</strain>
    </source>
</reference>
<protein>
    <submittedName>
        <fullName evidence="1">Uncharacterized protein</fullName>
    </submittedName>
</protein>
<organism evidence="1 2">
    <name type="scientific">Leptospira weilii serovar Topaz str. LT2116</name>
    <dbReference type="NCBI Taxonomy" id="1088540"/>
    <lineage>
        <taxon>Bacteria</taxon>
        <taxon>Pseudomonadati</taxon>
        <taxon>Spirochaetota</taxon>
        <taxon>Spirochaetia</taxon>
        <taxon>Leptospirales</taxon>
        <taxon>Leptospiraceae</taxon>
        <taxon>Leptospira</taxon>
    </lineage>
</organism>
<accession>M3G836</accession>
<gene>
    <name evidence="1" type="ORF">LEP1GSC188_3376</name>
</gene>
<dbReference type="EMBL" id="AHOR02000026">
    <property type="protein sequence ID" value="EMF82154.1"/>
    <property type="molecule type" value="Genomic_DNA"/>
</dbReference>
<name>M3G836_9LEPT</name>
<proteinExistence type="predicted"/>
<evidence type="ECO:0000313" key="2">
    <source>
        <dbReference type="Proteomes" id="UP000011770"/>
    </source>
</evidence>
<sequence>MKRLILKLDIQDTELDNLAARAHAVFGSASIENIERFVKQALKTDSVKIIKEKAVSSSSSS</sequence>